<comment type="caution">
    <text evidence="1">The sequence shown here is derived from an EMBL/GenBank/DDBJ whole genome shotgun (WGS) entry which is preliminary data.</text>
</comment>
<keyword evidence="2" id="KW-1185">Reference proteome</keyword>
<protein>
    <submittedName>
        <fullName evidence="1">Uncharacterized protein</fullName>
    </submittedName>
</protein>
<evidence type="ECO:0000313" key="1">
    <source>
        <dbReference type="EMBL" id="PAX58371.1"/>
    </source>
</evidence>
<name>A0A2A2TL91_9CYAN</name>
<dbReference type="AlphaFoldDB" id="A0A2A2TL91"/>
<reference evidence="1 2" key="1">
    <citation type="submission" date="2017-08" db="EMBL/GenBank/DDBJ databases">
        <title>Draft genome sequence of filamentous cyanobacterium Calothrix elsteri CCALA 953.</title>
        <authorList>
            <person name="Gagunashvili A.N."/>
            <person name="Elster J."/>
            <person name="Andresson O.S."/>
        </authorList>
    </citation>
    <scope>NUCLEOTIDE SEQUENCE [LARGE SCALE GENOMIC DNA]</scope>
    <source>
        <strain evidence="1 2">CCALA 953</strain>
    </source>
</reference>
<dbReference type="EMBL" id="NTFS01000059">
    <property type="protein sequence ID" value="PAX58371.1"/>
    <property type="molecule type" value="Genomic_DNA"/>
</dbReference>
<dbReference type="OrthoDB" id="516528at2"/>
<proteinExistence type="predicted"/>
<gene>
    <name evidence="1" type="ORF">CK510_07830</name>
</gene>
<evidence type="ECO:0000313" key="2">
    <source>
        <dbReference type="Proteomes" id="UP000218238"/>
    </source>
</evidence>
<sequence>MTDKYAEKQIQFYEKASSQEEKDDALYRLGTHLEVIPCNGNANLTPEQRDTVIDAAKGGKNERG</sequence>
<accession>A0A2A2TL91</accession>
<dbReference type="Proteomes" id="UP000218238">
    <property type="component" value="Unassembled WGS sequence"/>
</dbReference>
<organism evidence="1 2">
    <name type="scientific">Brunnivagina elsteri CCALA 953</name>
    <dbReference type="NCBI Taxonomy" id="987040"/>
    <lineage>
        <taxon>Bacteria</taxon>
        <taxon>Bacillati</taxon>
        <taxon>Cyanobacteriota</taxon>
        <taxon>Cyanophyceae</taxon>
        <taxon>Nostocales</taxon>
        <taxon>Calotrichaceae</taxon>
        <taxon>Brunnivagina</taxon>
    </lineage>
</organism>
<dbReference type="RefSeq" id="WP_095721171.1">
    <property type="nucleotide sequence ID" value="NZ_NTFS01000059.1"/>
</dbReference>